<reference evidence="2" key="1">
    <citation type="submission" date="2023-05" db="EMBL/GenBank/DDBJ databases">
        <authorList>
            <person name="Zhang X."/>
        </authorList>
    </citation>
    <scope>NUCLEOTIDE SEQUENCE</scope>
    <source>
        <strain evidence="2">YF14B1</strain>
    </source>
</reference>
<comment type="caution">
    <text evidence="2">The sequence shown here is derived from an EMBL/GenBank/DDBJ whole genome shotgun (WGS) entry which is preliminary data.</text>
</comment>
<evidence type="ECO:0000313" key="3">
    <source>
        <dbReference type="Proteomes" id="UP001241110"/>
    </source>
</evidence>
<organism evidence="2 3">
    <name type="scientific">Xanthocytophaga flava</name>
    <dbReference type="NCBI Taxonomy" id="3048013"/>
    <lineage>
        <taxon>Bacteria</taxon>
        <taxon>Pseudomonadati</taxon>
        <taxon>Bacteroidota</taxon>
        <taxon>Cytophagia</taxon>
        <taxon>Cytophagales</taxon>
        <taxon>Rhodocytophagaceae</taxon>
        <taxon>Xanthocytophaga</taxon>
    </lineage>
</organism>
<keyword evidence="1" id="KW-0472">Membrane</keyword>
<feature type="transmembrane region" description="Helical" evidence="1">
    <location>
        <begin position="112"/>
        <end position="131"/>
    </location>
</feature>
<feature type="transmembrane region" description="Helical" evidence="1">
    <location>
        <begin position="72"/>
        <end position="92"/>
    </location>
</feature>
<dbReference type="Proteomes" id="UP001241110">
    <property type="component" value="Unassembled WGS sequence"/>
</dbReference>
<dbReference type="InterPro" id="IPR036197">
    <property type="entry name" value="NarG-like_sf"/>
</dbReference>
<name>A0AAE3QKR2_9BACT</name>
<dbReference type="RefSeq" id="WP_313975336.1">
    <property type="nucleotide sequence ID" value="NZ_JASJOS010000001.1"/>
</dbReference>
<protein>
    <submittedName>
        <fullName evidence="2">Uncharacterized protein</fullName>
    </submittedName>
</protein>
<accession>A0AAE3QKR2</accession>
<sequence>MKGHLLFGLGIIPLIISMFIPNFSWLISIGWRTMIVPAFSTFPLNIVGILVLIALIYWLFYRAKRKVNRALTICHVIFTFIPIYLLLVVGPLASIQSNAFVNFIFLVNKESYLLFFVGQALFLGNIIWSMIQKPQR</sequence>
<proteinExistence type="predicted"/>
<gene>
    <name evidence="2" type="ORF">QNI16_02240</name>
</gene>
<evidence type="ECO:0000256" key="1">
    <source>
        <dbReference type="SAM" id="Phobius"/>
    </source>
</evidence>
<dbReference type="AlphaFoldDB" id="A0AAE3QKR2"/>
<dbReference type="SUPFAM" id="SSF103501">
    <property type="entry name" value="Respiratory nitrate reductase 1 gamma chain"/>
    <property type="match status" value="1"/>
</dbReference>
<dbReference type="EMBL" id="JASJOS010000001">
    <property type="protein sequence ID" value="MDJ1479285.1"/>
    <property type="molecule type" value="Genomic_DNA"/>
</dbReference>
<keyword evidence="1" id="KW-1133">Transmembrane helix</keyword>
<evidence type="ECO:0000313" key="2">
    <source>
        <dbReference type="EMBL" id="MDJ1479285.1"/>
    </source>
</evidence>
<feature type="transmembrane region" description="Helical" evidence="1">
    <location>
        <begin position="39"/>
        <end position="60"/>
    </location>
</feature>
<feature type="transmembrane region" description="Helical" evidence="1">
    <location>
        <begin position="5"/>
        <end position="27"/>
    </location>
</feature>
<keyword evidence="1" id="KW-0812">Transmembrane</keyword>